<dbReference type="STRING" id="33114.A0A2G2VN00"/>
<keyword evidence="2" id="KW-1185">Reference proteome</keyword>
<comment type="caution">
    <text evidence="1">The sequence shown here is derived from an EMBL/GenBank/DDBJ whole genome shotgun (WGS) entry which is preliminary data.</text>
</comment>
<accession>A0A2G2VN00</accession>
<organism evidence="1 2">
    <name type="scientific">Capsicum baccatum</name>
    <name type="common">Peruvian pepper</name>
    <dbReference type="NCBI Taxonomy" id="33114"/>
    <lineage>
        <taxon>Eukaryota</taxon>
        <taxon>Viridiplantae</taxon>
        <taxon>Streptophyta</taxon>
        <taxon>Embryophyta</taxon>
        <taxon>Tracheophyta</taxon>
        <taxon>Spermatophyta</taxon>
        <taxon>Magnoliopsida</taxon>
        <taxon>eudicotyledons</taxon>
        <taxon>Gunneridae</taxon>
        <taxon>Pentapetalae</taxon>
        <taxon>asterids</taxon>
        <taxon>lamiids</taxon>
        <taxon>Solanales</taxon>
        <taxon>Solanaceae</taxon>
        <taxon>Solanoideae</taxon>
        <taxon>Capsiceae</taxon>
        <taxon>Capsicum</taxon>
    </lineage>
</organism>
<evidence type="ECO:0000313" key="2">
    <source>
        <dbReference type="Proteomes" id="UP000224567"/>
    </source>
</evidence>
<dbReference type="GO" id="GO:0003676">
    <property type="term" value="F:nucleic acid binding"/>
    <property type="evidence" value="ECO:0007669"/>
    <property type="project" value="InterPro"/>
</dbReference>
<reference evidence="1 2" key="1">
    <citation type="journal article" date="2017" name="Genome Biol.">
        <title>New reference genome sequences of hot pepper reveal the massive evolution of plant disease-resistance genes by retroduplication.</title>
        <authorList>
            <person name="Kim S."/>
            <person name="Park J."/>
            <person name="Yeom S.I."/>
            <person name="Kim Y.M."/>
            <person name="Seo E."/>
            <person name="Kim K.T."/>
            <person name="Kim M.S."/>
            <person name="Lee J.M."/>
            <person name="Cheong K."/>
            <person name="Shin H.S."/>
            <person name="Kim S.B."/>
            <person name="Han K."/>
            <person name="Lee J."/>
            <person name="Park M."/>
            <person name="Lee H.A."/>
            <person name="Lee H.Y."/>
            <person name="Lee Y."/>
            <person name="Oh S."/>
            <person name="Lee J.H."/>
            <person name="Choi E."/>
            <person name="Choi E."/>
            <person name="Lee S.E."/>
            <person name="Jeon J."/>
            <person name="Kim H."/>
            <person name="Choi G."/>
            <person name="Song H."/>
            <person name="Lee J."/>
            <person name="Lee S.C."/>
            <person name="Kwon J.K."/>
            <person name="Lee H.Y."/>
            <person name="Koo N."/>
            <person name="Hong Y."/>
            <person name="Kim R.W."/>
            <person name="Kang W.H."/>
            <person name="Huh J.H."/>
            <person name="Kang B.C."/>
            <person name="Yang T.J."/>
            <person name="Lee Y.H."/>
            <person name="Bennetzen J.L."/>
            <person name="Choi D."/>
        </authorList>
    </citation>
    <scope>NUCLEOTIDE SEQUENCE [LARGE SCALE GENOMIC DNA]</scope>
    <source>
        <strain evidence="2">cv. PBC81</strain>
    </source>
</reference>
<dbReference type="EMBL" id="MLFT02000011">
    <property type="protein sequence ID" value="PHT34365.1"/>
    <property type="molecule type" value="Genomic_DNA"/>
</dbReference>
<sequence>MNASKKDWSRKLDDSLWAYRTAFKTPIGMSPYQLVYGKACHLLIELEHKLNEMDEFYLNAYEIADLYKERMKKHHDRRIIQQNFQKVDLVLFFNSRLKLFPGKLKSKWSGLFRISKVHSSGVVELENDDGSVFKLNGQRVKLYIGPTDLIKYIATIYLDEV</sequence>
<dbReference type="InterPro" id="IPR036397">
    <property type="entry name" value="RNaseH_sf"/>
</dbReference>
<gene>
    <name evidence="1" type="ORF">CQW23_26165</name>
</gene>
<dbReference type="Proteomes" id="UP000224567">
    <property type="component" value="Unassembled WGS sequence"/>
</dbReference>
<dbReference type="PANTHER" id="PTHR47266">
    <property type="entry name" value="ENDONUCLEASE-RELATED"/>
    <property type="match status" value="1"/>
</dbReference>
<dbReference type="InterPro" id="IPR052160">
    <property type="entry name" value="Gypsy_RT_Integrase-like"/>
</dbReference>
<dbReference type="AlphaFoldDB" id="A0A2G2VN00"/>
<reference evidence="2" key="2">
    <citation type="journal article" date="2017" name="J. Anim. Genet.">
        <title>Multiple reference genome sequences of hot pepper reveal the massive evolution of plant disease resistance genes by retroduplication.</title>
        <authorList>
            <person name="Kim S."/>
            <person name="Park J."/>
            <person name="Yeom S.-I."/>
            <person name="Kim Y.-M."/>
            <person name="Seo E."/>
            <person name="Kim K.-T."/>
            <person name="Kim M.-S."/>
            <person name="Lee J.M."/>
            <person name="Cheong K."/>
            <person name="Shin H.-S."/>
            <person name="Kim S.-B."/>
            <person name="Han K."/>
            <person name="Lee J."/>
            <person name="Park M."/>
            <person name="Lee H.-A."/>
            <person name="Lee H.-Y."/>
            <person name="Lee Y."/>
            <person name="Oh S."/>
            <person name="Lee J.H."/>
            <person name="Choi E."/>
            <person name="Choi E."/>
            <person name="Lee S.E."/>
            <person name="Jeon J."/>
            <person name="Kim H."/>
            <person name="Choi G."/>
            <person name="Song H."/>
            <person name="Lee J."/>
            <person name="Lee S.-C."/>
            <person name="Kwon J.-K."/>
            <person name="Lee H.-Y."/>
            <person name="Koo N."/>
            <person name="Hong Y."/>
            <person name="Kim R.W."/>
            <person name="Kang W.-H."/>
            <person name="Huh J.H."/>
            <person name="Kang B.-C."/>
            <person name="Yang T.-J."/>
            <person name="Lee Y.-H."/>
            <person name="Bennetzen J.L."/>
            <person name="Choi D."/>
        </authorList>
    </citation>
    <scope>NUCLEOTIDE SEQUENCE [LARGE SCALE GENOMIC DNA]</scope>
    <source>
        <strain evidence="2">cv. PBC81</strain>
    </source>
</reference>
<name>A0A2G2VN00_CAPBA</name>
<dbReference type="OrthoDB" id="1094981at2759"/>
<protein>
    <submittedName>
        <fullName evidence="1">Uncharacterized protein</fullName>
    </submittedName>
</protein>
<evidence type="ECO:0000313" key="1">
    <source>
        <dbReference type="EMBL" id="PHT34365.1"/>
    </source>
</evidence>
<proteinExistence type="predicted"/>
<dbReference type="Gene3D" id="3.30.420.10">
    <property type="entry name" value="Ribonuclease H-like superfamily/Ribonuclease H"/>
    <property type="match status" value="1"/>
</dbReference>